<evidence type="ECO:0000256" key="1">
    <source>
        <dbReference type="SAM" id="MobiDB-lite"/>
    </source>
</evidence>
<feature type="compositionally biased region" description="Polar residues" evidence="1">
    <location>
        <begin position="1"/>
        <end position="11"/>
    </location>
</feature>
<dbReference type="AlphaFoldDB" id="A0A0K2VBX9"/>
<dbReference type="EMBL" id="HACA01030449">
    <property type="protein sequence ID" value="CDW47810.1"/>
    <property type="molecule type" value="Transcribed_RNA"/>
</dbReference>
<feature type="compositionally biased region" description="Basic residues" evidence="1">
    <location>
        <begin position="14"/>
        <end position="26"/>
    </location>
</feature>
<sequence length="26" mass="2964">MNTGSISLKNIQGSRRRGQIGRHQRL</sequence>
<name>A0A0K2VBX9_LEPSM</name>
<reference evidence="2" key="1">
    <citation type="submission" date="2014-05" db="EMBL/GenBank/DDBJ databases">
        <authorList>
            <person name="Chronopoulou M."/>
        </authorList>
    </citation>
    <scope>NUCLEOTIDE SEQUENCE</scope>
    <source>
        <tissue evidence="2">Whole organism</tissue>
    </source>
</reference>
<organism evidence="2">
    <name type="scientific">Lepeophtheirus salmonis</name>
    <name type="common">Salmon louse</name>
    <name type="synonym">Caligus salmonis</name>
    <dbReference type="NCBI Taxonomy" id="72036"/>
    <lineage>
        <taxon>Eukaryota</taxon>
        <taxon>Metazoa</taxon>
        <taxon>Ecdysozoa</taxon>
        <taxon>Arthropoda</taxon>
        <taxon>Crustacea</taxon>
        <taxon>Multicrustacea</taxon>
        <taxon>Hexanauplia</taxon>
        <taxon>Copepoda</taxon>
        <taxon>Siphonostomatoida</taxon>
        <taxon>Caligidae</taxon>
        <taxon>Lepeophtheirus</taxon>
    </lineage>
</organism>
<accession>A0A0K2VBX9</accession>
<proteinExistence type="predicted"/>
<evidence type="ECO:0000313" key="2">
    <source>
        <dbReference type="EMBL" id="CDW47810.1"/>
    </source>
</evidence>
<protein>
    <submittedName>
        <fullName evidence="2">Uncharacterized protein</fullName>
    </submittedName>
</protein>
<feature type="region of interest" description="Disordered" evidence="1">
    <location>
        <begin position="1"/>
        <end position="26"/>
    </location>
</feature>